<dbReference type="Pfam" id="PF20684">
    <property type="entry name" value="Fung_rhodopsin"/>
    <property type="match status" value="1"/>
</dbReference>
<evidence type="ECO:0000256" key="2">
    <source>
        <dbReference type="ARBA" id="ARBA00022692"/>
    </source>
</evidence>
<keyword evidence="10" id="KW-1185">Reference proteome</keyword>
<feature type="non-terminal residue" evidence="9">
    <location>
        <position position="1"/>
    </location>
</feature>
<comment type="subcellular location">
    <subcellularLocation>
        <location evidence="1">Membrane</location>
        <topology evidence="1">Multi-pass membrane protein</topology>
    </subcellularLocation>
</comment>
<evidence type="ECO:0000313" key="9">
    <source>
        <dbReference type="EMBL" id="KAF2785479.1"/>
    </source>
</evidence>
<dbReference type="AlphaFoldDB" id="A0A6A6WN32"/>
<accession>A0A6A6WN32</accession>
<dbReference type="PANTHER" id="PTHR33048:SF129">
    <property type="entry name" value="INTEGRAL MEMBRANE PROTEIN-RELATED"/>
    <property type="match status" value="1"/>
</dbReference>
<name>A0A6A6WN32_9PLEO</name>
<evidence type="ECO:0000256" key="5">
    <source>
        <dbReference type="ARBA" id="ARBA00038359"/>
    </source>
</evidence>
<feature type="transmembrane region" description="Helical" evidence="7">
    <location>
        <begin position="40"/>
        <end position="65"/>
    </location>
</feature>
<keyword evidence="4 7" id="KW-0472">Membrane</keyword>
<dbReference type="Proteomes" id="UP000799757">
    <property type="component" value="Unassembled WGS sequence"/>
</dbReference>
<dbReference type="PANTHER" id="PTHR33048">
    <property type="entry name" value="PTH11-LIKE INTEGRAL MEMBRANE PROTEIN (AFU_ORTHOLOGUE AFUA_5G11245)"/>
    <property type="match status" value="1"/>
</dbReference>
<evidence type="ECO:0000256" key="7">
    <source>
        <dbReference type="SAM" id="Phobius"/>
    </source>
</evidence>
<feature type="transmembrane region" description="Helical" evidence="7">
    <location>
        <begin position="85"/>
        <end position="107"/>
    </location>
</feature>
<evidence type="ECO:0000259" key="8">
    <source>
        <dbReference type="Pfam" id="PF20684"/>
    </source>
</evidence>
<feature type="transmembrane region" description="Helical" evidence="7">
    <location>
        <begin position="119"/>
        <end position="139"/>
    </location>
</feature>
<keyword evidence="2 7" id="KW-0812">Transmembrane</keyword>
<feature type="region of interest" description="Disordered" evidence="6">
    <location>
        <begin position="292"/>
        <end position="318"/>
    </location>
</feature>
<dbReference type="EMBL" id="MU003006">
    <property type="protein sequence ID" value="KAF2785479.1"/>
    <property type="molecule type" value="Genomic_DNA"/>
</dbReference>
<comment type="similarity">
    <text evidence="5">Belongs to the SAT4 family.</text>
</comment>
<feature type="non-terminal residue" evidence="9">
    <location>
        <position position="318"/>
    </location>
</feature>
<feature type="transmembrane region" description="Helical" evidence="7">
    <location>
        <begin position="165"/>
        <end position="187"/>
    </location>
</feature>
<reference evidence="9" key="1">
    <citation type="journal article" date="2020" name="Stud. Mycol.">
        <title>101 Dothideomycetes genomes: a test case for predicting lifestyles and emergence of pathogens.</title>
        <authorList>
            <person name="Haridas S."/>
            <person name="Albert R."/>
            <person name="Binder M."/>
            <person name="Bloem J."/>
            <person name="Labutti K."/>
            <person name="Salamov A."/>
            <person name="Andreopoulos B."/>
            <person name="Baker S."/>
            <person name="Barry K."/>
            <person name="Bills G."/>
            <person name="Bluhm B."/>
            <person name="Cannon C."/>
            <person name="Castanera R."/>
            <person name="Culley D."/>
            <person name="Daum C."/>
            <person name="Ezra D."/>
            <person name="Gonzalez J."/>
            <person name="Henrissat B."/>
            <person name="Kuo A."/>
            <person name="Liang C."/>
            <person name="Lipzen A."/>
            <person name="Lutzoni F."/>
            <person name="Magnuson J."/>
            <person name="Mondo S."/>
            <person name="Nolan M."/>
            <person name="Ohm R."/>
            <person name="Pangilinan J."/>
            <person name="Park H.-J."/>
            <person name="Ramirez L."/>
            <person name="Alfaro M."/>
            <person name="Sun H."/>
            <person name="Tritt A."/>
            <person name="Yoshinaga Y."/>
            <person name="Zwiers L.-H."/>
            <person name="Turgeon B."/>
            <person name="Goodwin S."/>
            <person name="Spatafora J."/>
            <person name="Crous P."/>
            <person name="Grigoriev I."/>
        </authorList>
    </citation>
    <scope>NUCLEOTIDE SEQUENCE</scope>
    <source>
        <strain evidence="9">CBS 109.77</strain>
    </source>
</reference>
<evidence type="ECO:0000256" key="6">
    <source>
        <dbReference type="SAM" id="MobiDB-lite"/>
    </source>
</evidence>
<feature type="domain" description="Rhodopsin" evidence="8">
    <location>
        <begin position="25"/>
        <end position="261"/>
    </location>
</feature>
<feature type="transmembrane region" description="Helical" evidence="7">
    <location>
        <begin position="199"/>
        <end position="220"/>
    </location>
</feature>
<feature type="transmembrane region" description="Helical" evidence="7">
    <location>
        <begin position="6"/>
        <end position="28"/>
    </location>
</feature>
<sequence>SSNVALYLIPVAILAPIALGLCITRIYTRLTRTRKLYIDDWTIIAAETLSLTNFLIACSAVAHGWGHKYATFSPTNLVMVMKLQFAVQTTWIITLCLVRVSVALSLLRFGQDLLWRGTLYALIAFQILISSSYIVIQFGQCRPVSSNWEQVADVTCWDITPIVDYGWAIAGVYVLMDLALALMPIRLIRTLTRPTSEKILISFLMALGLLATAIMCAKMTTFNDFGKGDPMQATIKPSMYAKIEEQIGIIAACLPCLKSPAEQLLKRFGILKEHQLTRPSFVNTVPLGDLAKEEDQRSSGDGSVPSRKAEFRVDSVSV</sequence>
<dbReference type="OrthoDB" id="5278984at2759"/>
<proteinExistence type="inferred from homology"/>
<dbReference type="InterPro" id="IPR052337">
    <property type="entry name" value="SAT4-like"/>
</dbReference>
<dbReference type="InterPro" id="IPR049326">
    <property type="entry name" value="Rhodopsin_dom_fungi"/>
</dbReference>
<protein>
    <recommendedName>
        <fullName evidence="8">Rhodopsin domain-containing protein</fullName>
    </recommendedName>
</protein>
<evidence type="ECO:0000256" key="3">
    <source>
        <dbReference type="ARBA" id="ARBA00022989"/>
    </source>
</evidence>
<keyword evidence="3 7" id="KW-1133">Transmembrane helix</keyword>
<organism evidence="9 10">
    <name type="scientific">Melanomma pulvis-pyrius CBS 109.77</name>
    <dbReference type="NCBI Taxonomy" id="1314802"/>
    <lineage>
        <taxon>Eukaryota</taxon>
        <taxon>Fungi</taxon>
        <taxon>Dikarya</taxon>
        <taxon>Ascomycota</taxon>
        <taxon>Pezizomycotina</taxon>
        <taxon>Dothideomycetes</taxon>
        <taxon>Pleosporomycetidae</taxon>
        <taxon>Pleosporales</taxon>
        <taxon>Melanommataceae</taxon>
        <taxon>Melanomma</taxon>
    </lineage>
</organism>
<evidence type="ECO:0000313" key="10">
    <source>
        <dbReference type="Proteomes" id="UP000799757"/>
    </source>
</evidence>
<dbReference type="GO" id="GO:0016020">
    <property type="term" value="C:membrane"/>
    <property type="evidence" value="ECO:0007669"/>
    <property type="project" value="UniProtKB-SubCell"/>
</dbReference>
<feature type="compositionally biased region" description="Basic and acidic residues" evidence="6">
    <location>
        <begin position="307"/>
        <end position="318"/>
    </location>
</feature>
<gene>
    <name evidence="9" type="ORF">K505DRAFT_206559</name>
</gene>
<evidence type="ECO:0000256" key="1">
    <source>
        <dbReference type="ARBA" id="ARBA00004141"/>
    </source>
</evidence>
<evidence type="ECO:0000256" key="4">
    <source>
        <dbReference type="ARBA" id="ARBA00023136"/>
    </source>
</evidence>